<comment type="caution">
    <text evidence="1">The sequence shown here is derived from an EMBL/GenBank/DDBJ whole genome shotgun (WGS) entry which is preliminary data.</text>
</comment>
<dbReference type="EMBL" id="MU854474">
    <property type="protein sequence ID" value="KAK4034568.1"/>
    <property type="molecule type" value="Genomic_DNA"/>
</dbReference>
<protein>
    <submittedName>
        <fullName evidence="1">Uncharacterized protein</fullName>
    </submittedName>
</protein>
<accession>A0AAN6PD42</accession>
<sequence length="156" mass="17136">MGQPSQAGAAQLSSQHERLLVELLPVKDASQFHEWLNGEYVRGSWDEFLRDFLLANPGGPDPDKASTAQKARDALNSRGAMCMMHNPFKQSWSAEDHHVRFIAAVVSDNMVGGLRFEKDWKKSSLAIAGAVFEVLVYLKATAVPGAPDANPPRYEA</sequence>
<name>A0AAN6PD42_9PEZI</name>
<dbReference type="AlphaFoldDB" id="A0AAN6PD42"/>
<dbReference type="Proteomes" id="UP001303115">
    <property type="component" value="Unassembled WGS sequence"/>
</dbReference>
<gene>
    <name evidence="1" type="ORF">C8A01DRAFT_18651</name>
</gene>
<organism evidence="1 2">
    <name type="scientific">Parachaetomium inaequale</name>
    <dbReference type="NCBI Taxonomy" id="2588326"/>
    <lineage>
        <taxon>Eukaryota</taxon>
        <taxon>Fungi</taxon>
        <taxon>Dikarya</taxon>
        <taxon>Ascomycota</taxon>
        <taxon>Pezizomycotina</taxon>
        <taxon>Sordariomycetes</taxon>
        <taxon>Sordariomycetidae</taxon>
        <taxon>Sordariales</taxon>
        <taxon>Chaetomiaceae</taxon>
        <taxon>Parachaetomium</taxon>
    </lineage>
</organism>
<proteinExistence type="predicted"/>
<evidence type="ECO:0000313" key="2">
    <source>
        <dbReference type="Proteomes" id="UP001303115"/>
    </source>
</evidence>
<keyword evidence="2" id="KW-1185">Reference proteome</keyword>
<evidence type="ECO:0000313" key="1">
    <source>
        <dbReference type="EMBL" id="KAK4034568.1"/>
    </source>
</evidence>
<reference evidence="2" key="1">
    <citation type="journal article" date="2023" name="Mol. Phylogenet. Evol.">
        <title>Genome-scale phylogeny and comparative genomics of the fungal order Sordariales.</title>
        <authorList>
            <person name="Hensen N."/>
            <person name="Bonometti L."/>
            <person name="Westerberg I."/>
            <person name="Brannstrom I.O."/>
            <person name="Guillou S."/>
            <person name="Cros-Aarteil S."/>
            <person name="Calhoun S."/>
            <person name="Haridas S."/>
            <person name="Kuo A."/>
            <person name="Mondo S."/>
            <person name="Pangilinan J."/>
            <person name="Riley R."/>
            <person name="LaButti K."/>
            <person name="Andreopoulos B."/>
            <person name="Lipzen A."/>
            <person name="Chen C."/>
            <person name="Yan M."/>
            <person name="Daum C."/>
            <person name="Ng V."/>
            <person name="Clum A."/>
            <person name="Steindorff A."/>
            <person name="Ohm R.A."/>
            <person name="Martin F."/>
            <person name="Silar P."/>
            <person name="Natvig D.O."/>
            <person name="Lalanne C."/>
            <person name="Gautier V."/>
            <person name="Ament-Velasquez S.L."/>
            <person name="Kruys A."/>
            <person name="Hutchinson M.I."/>
            <person name="Powell A.J."/>
            <person name="Barry K."/>
            <person name="Miller A.N."/>
            <person name="Grigoriev I.V."/>
            <person name="Debuchy R."/>
            <person name="Gladieux P."/>
            <person name="Hiltunen Thoren M."/>
            <person name="Johannesson H."/>
        </authorList>
    </citation>
    <scope>NUCLEOTIDE SEQUENCE [LARGE SCALE GENOMIC DNA]</scope>
    <source>
        <strain evidence="2">CBS 284.82</strain>
    </source>
</reference>